<keyword evidence="6" id="KW-1185">Reference proteome</keyword>
<dbReference type="SUPFAM" id="SSF55874">
    <property type="entry name" value="ATPase domain of HSP90 chaperone/DNA topoisomerase II/histidine kinase"/>
    <property type="match status" value="1"/>
</dbReference>
<evidence type="ECO:0000256" key="3">
    <source>
        <dbReference type="ARBA" id="ARBA00022553"/>
    </source>
</evidence>
<dbReference type="SUPFAM" id="SSF55781">
    <property type="entry name" value="GAF domain-like"/>
    <property type="match status" value="1"/>
</dbReference>
<dbReference type="InterPro" id="IPR005467">
    <property type="entry name" value="His_kinase_dom"/>
</dbReference>
<dbReference type="InterPro" id="IPR003594">
    <property type="entry name" value="HATPase_dom"/>
</dbReference>
<dbReference type="InterPro" id="IPR029016">
    <property type="entry name" value="GAF-like_dom_sf"/>
</dbReference>
<evidence type="ECO:0000313" key="5">
    <source>
        <dbReference type="EMBL" id="QJA05431.1"/>
    </source>
</evidence>
<dbReference type="InterPro" id="IPR003661">
    <property type="entry name" value="HisK_dim/P_dom"/>
</dbReference>
<reference evidence="5 6" key="1">
    <citation type="submission" date="2019-08" db="EMBL/GenBank/DDBJ databases">
        <title>Complete genome sequence of Thermosulfurimonas marina SU872T, an anaerobic thermophilic chemolithoautotrophic bacterium isolated from a shallow marine hydrothermal vent.</title>
        <authorList>
            <person name="Allioux M."/>
            <person name="Jebbar M."/>
            <person name="Slobodkina G."/>
            <person name="Slobodkin A."/>
            <person name="Moalic Y."/>
            <person name="Frolova A."/>
            <person name="Shao Z."/>
            <person name="Alain K."/>
        </authorList>
    </citation>
    <scope>NUCLEOTIDE SEQUENCE [LARGE SCALE GENOMIC DNA]</scope>
    <source>
        <strain evidence="5 6">SU872</strain>
    </source>
</reference>
<feature type="domain" description="Histidine kinase" evidence="4">
    <location>
        <begin position="205"/>
        <end position="434"/>
    </location>
</feature>
<proteinExistence type="predicted"/>
<sequence>MRRGAIKEISRLKEELSLRRKLENRLCKLSCEAPEKTLEEISRELVRDLKELTGSQLAAVGVYSETKKRWYFPNFVGLNNCGLKSYFAVSRLGGVFEKVFREKRPYVSNALSRDPHHRGLPEGHVPIKRVLIHPVVVKDRIKGLMMVANAPRRYGAREREIVEKLGSFYGFLLQMKEGVASPRNLNGDPLLDTQRARTLNLLVGNLAHKFNNLLNVIWASLEFAKFRPEHRPFEPFLEKAERASQELSGLVRQLLLYARGEVLGKKLIHLEEFIPRVTEFLRSLLPPQIELRTRVKKKLPPVRVDPVALEQILVNLVVNAAEAYSEKEGSILVRVDLTSRHHHLRTSRTPYRVRFCSGIPAKQWIVVEVKDQGRGIPPELLPRVAEPFYSTKGLGRGLGLAAVRNIIWAHDGCLSLFSSPEKGTSVKVYLPLSEDNQK</sequence>
<dbReference type="PRINTS" id="PR00344">
    <property type="entry name" value="BCTRLSENSOR"/>
</dbReference>
<dbReference type="PANTHER" id="PTHR43065">
    <property type="entry name" value="SENSOR HISTIDINE KINASE"/>
    <property type="match status" value="1"/>
</dbReference>
<dbReference type="Gene3D" id="1.10.287.130">
    <property type="match status" value="1"/>
</dbReference>
<dbReference type="AlphaFoldDB" id="A0A6H1WQG0"/>
<protein>
    <recommendedName>
        <fullName evidence="2">histidine kinase</fullName>
        <ecNumber evidence="2">2.7.13.3</ecNumber>
    </recommendedName>
</protein>
<dbReference type="InterPro" id="IPR004358">
    <property type="entry name" value="Sig_transdc_His_kin-like_C"/>
</dbReference>
<dbReference type="GO" id="GO:0000155">
    <property type="term" value="F:phosphorelay sensor kinase activity"/>
    <property type="evidence" value="ECO:0007669"/>
    <property type="project" value="InterPro"/>
</dbReference>
<name>A0A6H1WQG0_9BACT</name>
<dbReference type="InterPro" id="IPR003018">
    <property type="entry name" value="GAF"/>
</dbReference>
<dbReference type="PROSITE" id="PS50109">
    <property type="entry name" value="HIS_KIN"/>
    <property type="match status" value="1"/>
</dbReference>
<keyword evidence="3" id="KW-0597">Phosphoprotein</keyword>
<evidence type="ECO:0000313" key="6">
    <source>
        <dbReference type="Proteomes" id="UP000501253"/>
    </source>
</evidence>
<dbReference type="SMART" id="SM00065">
    <property type="entry name" value="GAF"/>
    <property type="match status" value="1"/>
</dbReference>
<dbReference type="Gene3D" id="3.30.450.40">
    <property type="match status" value="1"/>
</dbReference>
<dbReference type="SUPFAM" id="SSF47384">
    <property type="entry name" value="Homodimeric domain of signal transducing histidine kinase"/>
    <property type="match status" value="1"/>
</dbReference>
<dbReference type="RefSeq" id="WP_168718797.1">
    <property type="nucleotide sequence ID" value="NZ_CP042909.1"/>
</dbReference>
<dbReference type="CDD" id="cd00082">
    <property type="entry name" value="HisKA"/>
    <property type="match status" value="1"/>
</dbReference>
<dbReference type="SMART" id="SM00387">
    <property type="entry name" value="HATPase_c"/>
    <property type="match status" value="1"/>
</dbReference>
<dbReference type="EMBL" id="CP042909">
    <property type="protein sequence ID" value="QJA05431.1"/>
    <property type="molecule type" value="Genomic_DNA"/>
</dbReference>
<dbReference type="Pfam" id="PF13185">
    <property type="entry name" value="GAF_2"/>
    <property type="match status" value="1"/>
</dbReference>
<dbReference type="Proteomes" id="UP000501253">
    <property type="component" value="Chromosome"/>
</dbReference>
<dbReference type="InterPro" id="IPR036097">
    <property type="entry name" value="HisK_dim/P_sf"/>
</dbReference>
<organism evidence="5 6">
    <name type="scientific">Thermosulfurimonas marina</name>
    <dbReference type="NCBI Taxonomy" id="2047767"/>
    <lineage>
        <taxon>Bacteria</taxon>
        <taxon>Pseudomonadati</taxon>
        <taxon>Thermodesulfobacteriota</taxon>
        <taxon>Thermodesulfobacteria</taxon>
        <taxon>Thermodesulfobacteriales</taxon>
        <taxon>Thermodesulfobacteriaceae</taxon>
        <taxon>Thermosulfurimonas</taxon>
    </lineage>
</organism>
<evidence type="ECO:0000256" key="2">
    <source>
        <dbReference type="ARBA" id="ARBA00012438"/>
    </source>
</evidence>
<dbReference type="CDD" id="cd00075">
    <property type="entry name" value="HATPase"/>
    <property type="match status" value="1"/>
</dbReference>
<gene>
    <name evidence="5" type="ORF">FVE67_00895</name>
</gene>
<evidence type="ECO:0000256" key="1">
    <source>
        <dbReference type="ARBA" id="ARBA00000085"/>
    </source>
</evidence>
<dbReference type="Gene3D" id="3.30.565.10">
    <property type="entry name" value="Histidine kinase-like ATPase, C-terminal domain"/>
    <property type="match status" value="1"/>
</dbReference>
<dbReference type="PANTHER" id="PTHR43065:SF42">
    <property type="entry name" value="TWO-COMPONENT SENSOR PPRA"/>
    <property type="match status" value="1"/>
</dbReference>
<dbReference type="KEGG" id="tmai:FVE67_00895"/>
<dbReference type="Pfam" id="PF02518">
    <property type="entry name" value="HATPase_c"/>
    <property type="match status" value="1"/>
</dbReference>
<accession>A0A6H1WQG0</accession>
<dbReference type="InterPro" id="IPR036890">
    <property type="entry name" value="HATPase_C_sf"/>
</dbReference>
<comment type="catalytic activity">
    <reaction evidence="1">
        <text>ATP + protein L-histidine = ADP + protein N-phospho-L-histidine.</text>
        <dbReference type="EC" id="2.7.13.3"/>
    </reaction>
</comment>
<dbReference type="EC" id="2.7.13.3" evidence="2"/>
<evidence type="ECO:0000259" key="4">
    <source>
        <dbReference type="PROSITE" id="PS50109"/>
    </source>
</evidence>